<dbReference type="EMBL" id="JBANQN010000007">
    <property type="protein sequence ID" value="KAK6785402.1"/>
    <property type="molecule type" value="Genomic_DNA"/>
</dbReference>
<organism evidence="1 2">
    <name type="scientific">Solanum bulbocastanum</name>
    <name type="common">Wild potato</name>
    <dbReference type="NCBI Taxonomy" id="147425"/>
    <lineage>
        <taxon>Eukaryota</taxon>
        <taxon>Viridiplantae</taxon>
        <taxon>Streptophyta</taxon>
        <taxon>Embryophyta</taxon>
        <taxon>Tracheophyta</taxon>
        <taxon>Spermatophyta</taxon>
        <taxon>Magnoliopsida</taxon>
        <taxon>eudicotyledons</taxon>
        <taxon>Gunneridae</taxon>
        <taxon>Pentapetalae</taxon>
        <taxon>asterids</taxon>
        <taxon>lamiids</taxon>
        <taxon>Solanales</taxon>
        <taxon>Solanaceae</taxon>
        <taxon>Solanoideae</taxon>
        <taxon>Solaneae</taxon>
        <taxon>Solanum</taxon>
    </lineage>
</organism>
<reference evidence="1 2" key="1">
    <citation type="submission" date="2024-02" db="EMBL/GenBank/DDBJ databases">
        <title>de novo genome assembly of Solanum bulbocastanum strain 11H21.</title>
        <authorList>
            <person name="Hosaka A.J."/>
        </authorList>
    </citation>
    <scope>NUCLEOTIDE SEQUENCE [LARGE SCALE GENOMIC DNA]</scope>
    <source>
        <tissue evidence="1">Young leaves</tissue>
    </source>
</reference>
<name>A0AAN8THQ3_SOLBU</name>
<proteinExistence type="predicted"/>
<evidence type="ECO:0000313" key="2">
    <source>
        <dbReference type="Proteomes" id="UP001371456"/>
    </source>
</evidence>
<dbReference type="Proteomes" id="UP001371456">
    <property type="component" value="Unassembled WGS sequence"/>
</dbReference>
<comment type="caution">
    <text evidence="1">The sequence shown here is derived from an EMBL/GenBank/DDBJ whole genome shotgun (WGS) entry which is preliminary data.</text>
</comment>
<keyword evidence="2" id="KW-1185">Reference proteome</keyword>
<protein>
    <submittedName>
        <fullName evidence="1">Uncharacterized protein</fullName>
    </submittedName>
</protein>
<accession>A0AAN8THQ3</accession>
<evidence type="ECO:0000313" key="1">
    <source>
        <dbReference type="EMBL" id="KAK6785402.1"/>
    </source>
</evidence>
<sequence>MILYESLRL</sequence>
<gene>
    <name evidence="1" type="ORF">RDI58_018857</name>
</gene>